<protein>
    <recommendedName>
        <fullName evidence="7">4-hydroxy-3-methylbut-2-enyl diphosphate reductase</fullName>
    </recommendedName>
</protein>
<dbReference type="GO" id="GO:0046872">
    <property type="term" value="F:metal ion binding"/>
    <property type="evidence" value="ECO:0007669"/>
    <property type="project" value="UniProtKB-KW"/>
</dbReference>
<keyword evidence="5" id="KW-0411">Iron-sulfur</keyword>
<dbReference type="InterPro" id="IPR003451">
    <property type="entry name" value="LytB/IspH"/>
</dbReference>
<evidence type="ECO:0000256" key="4">
    <source>
        <dbReference type="ARBA" id="ARBA00023004"/>
    </source>
</evidence>
<reference evidence="6" key="1">
    <citation type="journal article" date="2014" name="Front. Microbiol.">
        <title>High frequency of phylogenetically diverse reductive dehalogenase-homologous genes in deep subseafloor sedimentary metagenomes.</title>
        <authorList>
            <person name="Kawai M."/>
            <person name="Futagami T."/>
            <person name="Toyoda A."/>
            <person name="Takaki Y."/>
            <person name="Nishi S."/>
            <person name="Hori S."/>
            <person name="Arai W."/>
            <person name="Tsubouchi T."/>
            <person name="Morono Y."/>
            <person name="Uchiyama I."/>
            <person name="Ito T."/>
            <person name="Fujiyama A."/>
            <person name="Inagaki F."/>
            <person name="Takami H."/>
        </authorList>
    </citation>
    <scope>NUCLEOTIDE SEQUENCE</scope>
    <source>
        <strain evidence="6">Expedition CK06-06</strain>
    </source>
</reference>
<dbReference type="PANTHER" id="PTHR30426:SF0">
    <property type="entry name" value="4-HYDROXY-3-METHYLBUT-2-ENYL DIPHOSPHATE REDUCTASE"/>
    <property type="match status" value="1"/>
</dbReference>
<dbReference type="EMBL" id="BARS01018543">
    <property type="protein sequence ID" value="GAF95675.1"/>
    <property type="molecule type" value="Genomic_DNA"/>
</dbReference>
<organism evidence="6">
    <name type="scientific">marine sediment metagenome</name>
    <dbReference type="NCBI Taxonomy" id="412755"/>
    <lineage>
        <taxon>unclassified sequences</taxon>
        <taxon>metagenomes</taxon>
        <taxon>ecological metagenomes</taxon>
    </lineage>
</organism>
<dbReference type="PANTHER" id="PTHR30426">
    <property type="entry name" value="4-HYDROXY-3-METHYLBUT-2-ENYL DIPHOSPHATE REDUCTASE"/>
    <property type="match status" value="1"/>
</dbReference>
<sequence length="140" mass="15017">MATESPNLDDASIEPPLALLAQTTVDPADFSRFAEALRSRFGAGVVVNDTTCPETVRRYRVVRELAERVDAMIVVGSRTSANTNRLADVCRAVGLPTFHVAAADEIDSLDLNGFSSIGLTAGASTPSAVIDEVDRRLQRR</sequence>
<evidence type="ECO:0000256" key="3">
    <source>
        <dbReference type="ARBA" id="ARBA00022723"/>
    </source>
</evidence>
<evidence type="ECO:0008006" key="7">
    <source>
        <dbReference type="Google" id="ProtNLM"/>
    </source>
</evidence>
<dbReference type="GO" id="GO:0050992">
    <property type="term" value="P:dimethylallyl diphosphate biosynthetic process"/>
    <property type="evidence" value="ECO:0007669"/>
    <property type="project" value="InterPro"/>
</dbReference>
<keyword evidence="3" id="KW-0479">Metal-binding</keyword>
<comment type="caution">
    <text evidence="6">The sequence shown here is derived from an EMBL/GenBank/DDBJ whole genome shotgun (WGS) entry which is preliminary data.</text>
</comment>
<dbReference type="GO" id="GO:0051745">
    <property type="term" value="F:4-hydroxy-3-methylbut-2-enyl diphosphate reductase activity"/>
    <property type="evidence" value="ECO:0007669"/>
    <property type="project" value="InterPro"/>
</dbReference>
<dbReference type="Gene3D" id="3.40.1010.20">
    <property type="entry name" value="4-hydroxy-3-methylbut-2-enyl diphosphate reductase, catalytic domain"/>
    <property type="match status" value="2"/>
</dbReference>
<keyword evidence="2" id="KW-0004">4Fe-4S</keyword>
<evidence type="ECO:0000256" key="5">
    <source>
        <dbReference type="ARBA" id="ARBA00023014"/>
    </source>
</evidence>
<name>X0V4V0_9ZZZZ</name>
<dbReference type="GO" id="GO:0051539">
    <property type="term" value="F:4 iron, 4 sulfur cluster binding"/>
    <property type="evidence" value="ECO:0007669"/>
    <property type="project" value="UniProtKB-KW"/>
</dbReference>
<proteinExistence type="predicted"/>
<keyword evidence="4" id="KW-0408">Iron</keyword>
<evidence type="ECO:0000313" key="6">
    <source>
        <dbReference type="EMBL" id="GAF95675.1"/>
    </source>
</evidence>
<dbReference type="AlphaFoldDB" id="X0V4V0"/>
<dbReference type="Pfam" id="PF02401">
    <property type="entry name" value="LYTB"/>
    <property type="match status" value="1"/>
</dbReference>
<gene>
    <name evidence="6" type="ORF">S01H1_30169</name>
</gene>
<comment type="cofactor">
    <cofactor evidence="1">
        <name>[4Fe-4S] cluster</name>
        <dbReference type="ChEBI" id="CHEBI:49883"/>
    </cofactor>
</comment>
<dbReference type="GO" id="GO:0019288">
    <property type="term" value="P:isopentenyl diphosphate biosynthetic process, methylerythritol 4-phosphate pathway"/>
    <property type="evidence" value="ECO:0007669"/>
    <property type="project" value="InterPro"/>
</dbReference>
<accession>X0V4V0</accession>
<evidence type="ECO:0000256" key="1">
    <source>
        <dbReference type="ARBA" id="ARBA00001966"/>
    </source>
</evidence>
<evidence type="ECO:0000256" key="2">
    <source>
        <dbReference type="ARBA" id="ARBA00022485"/>
    </source>
</evidence>